<dbReference type="PANTHER" id="PTHR13273">
    <property type="entry name" value="ANAMORSIN"/>
    <property type="match status" value="1"/>
</dbReference>
<evidence type="ECO:0000256" key="2">
    <source>
        <dbReference type="ARBA" id="ARBA00008169"/>
    </source>
</evidence>
<dbReference type="VEuPathDB" id="FungiDB:TREMEDRAFT_38743"/>
<dbReference type="GO" id="GO:0046872">
    <property type="term" value="F:metal ion binding"/>
    <property type="evidence" value="ECO:0007669"/>
    <property type="project" value="UniProtKB-KW"/>
</dbReference>
<dbReference type="Proteomes" id="UP000289152">
    <property type="component" value="Unassembled WGS sequence"/>
</dbReference>
<sequence>MAIANGNGAGTVQVVLGSMERADEYQTLLTSLKESGGHVRGEMVDRVLDNATSLPSPPLTIHLVLPFPLPPSLLPVIPPSTQVFIHLPHPVPTEKELSTLHSSLASRSFIPLLPTPSTDILAYTSPSTPSLPQITSIPAPLAKPISLKRSSDRTKKAAIWALDSPLLADGGRSLLTPEDKQRPICVFPAADGKPLKRRRACKDCTCGLAELEAEEEAKASAAVREAQKAFFLEGDDDIPDSIKVATEGMEGIWPQEKRAEAKKTSSCGSCYLGDAFRCSSCPYLGLPPFKPGEKVQLSIADDI</sequence>
<feature type="binding site" evidence="9">
    <location>
        <position position="204"/>
    </location>
    <ligand>
        <name>[2Fe-2S] cluster</name>
        <dbReference type="ChEBI" id="CHEBI:190135"/>
    </ligand>
</feature>
<keyword evidence="4 9" id="KW-0963">Cytoplasm</keyword>
<dbReference type="GO" id="GO:0051539">
    <property type="term" value="F:4 iron, 4 sulfur cluster binding"/>
    <property type="evidence" value="ECO:0007669"/>
    <property type="project" value="UniProtKB-KW"/>
</dbReference>
<name>A0A4Q1BUW4_TREME</name>
<evidence type="ECO:0000256" key="8">
    <source>
        <dbReference type="ARBA" id="ARBA00023128"/>
    </source>
</evidence>
<protein>
    <submittedName>
        <fullName evidence="11">Fe-S cluster assembly protein DRE2</fullName>
    </submittedName>
</protein>
<keyword evidence="3 9" id="KW-0004">4Fe-4S</keyword>
<comment type="cofactor">
    <cofactor evidence="1 9">
        <name>[4Fe-4S] cluster</name>
        <dbReference type="ChEBI" id="CHEBI:49883"/>
    </cofactor>
</comment>
<comment type="caution">
    <text evidence="11">The sequence shown here is derived from an EMBL/GenBank/DDBJ whole genome shotgun (WGS) entry which is preliminary data.</text>
</comment>
<comment type="cofactor">
    <cofactor evidence="9">
        <name>[2Fe-2S] cluster</name>
        <dbReference type="ChEBI" id="CHEBI:190135"/>
    </cofactor>
</comment>
<feature type="binding site" evidence="9">
    <location>
        <position position="278"/>
    </location>
    <ligand>
        <name>[4Fe-4S] cluster</name>
        <dbReference type="ChEBI" id="CHEBI:49883"/>
    </ligand>
</feature>
<gene>
    <name evidence="11" type="ORF">M231_00655</name>
</gene>
<keyword evidence="8 9" id="KW-0496">Mitochondrion</keyword>
<dbReference type="GO" id="GO:0051537">
    <property type="term" value="F:2 iron, 2 sulfur cluster binding"/>
    <property type="evidence" value="ECO:0007669"/>
    <property type="project" value="UniProtKB-UniRule"/>
</dbReference>
<dbReference type="GO" id="GO:0009055">
    <property type="term" value="F:electron transfer activity"/>
    <property type="evidence" value="ECO:0007669"/>
    <property type="project" value="UniProtKB-UniRule"/>
</dbReference>
<comment type="domain">
    <text evidence="9">The C-terminal domain binds 2 Fe-S clusters but is otherwise mostly in an intrinsically disordered conformation.</text>
</comment>
<dbReference type="STRING" id="5217.A0A4Q1BUW4"/>
<dbReference type="HAMAP" id="MF_03115">
    <property type="entry name" value="Anamorsin"/>
    <property type="match status" value="1"/>
</dbReference>
<dbReference type="GO" id="GO:0005758">
    <property type="term" value="C:mitochondrial intermembrane space"/>
    <property type="evidence" value="ECO:0007669"/>
    <property type="project" value="UniProtKB-SubCell"/>
</dbReference>
<keyword evidence="5 9" id="KW-0479">Metal-binding</keyword>
<feature type="short sequence motif" description="Cx2C motif 2" evidence="9">
    <location>
        <begin position="278"/>
        <end position="281"/>
    </location>
</feature>
<keyword evidence="6 9" id="KW-0408">Iron</keyword>
<evidence type="ECO:0000313" key="12">
    <source>
        <dbReference type="Proteomes" id="UP000289152"/>
    </source>
</evidence>
<dbReference type="InterPro" id="IPR007785">
    <property type="entry name" value="Anamorsin"/>
</dbReference>
<feature type="region of interest" description="Fe-S binding site B" evidence="9">
    <location>
        <begin position="267"/>
        <end position="281"/>
    </location>
</feature>
<evidence type="ECO:0000259" key="10">
    <source>
        <dbReference type="Pfam" id="PF05093"/>
    </source>
</evidence>
<comment type="domain">
    <text evidence="9">The twin Cx2C motifs are involved in the recognition by the mitochondrial MIA40-ERV1 disulfide relay system. The formation of 2 disulfide bonds in the Cx2C motifs through dithiol/disulfide exchange reactions effectively traps the protein in the mitochondrial intermembrane space.</text>
</comment>
<dbReference type="FunCoup" id="A0A4Q1BUW4">
    <property type="interactions" value="321"/>
</dbReference>
<comment type="caution">
    <text evidence="9">Lacks conserved residue(s) required for the propagation of feature annotation.</text>
</comment>
<dbReference type="EMBL" id="SDIL01000004">
    <property type="protein sequence ID" value="RXK41934.1"/>
    <property type="molecule type" value="Genomic_DNA"/>
</dbReference>
<keyword evidence="12" id="KW-1185">Reference proteome</keyword>
<accession>A0A4Q1BUW4</accession>
<comment type="similarity">
    <text evidence="2 9">Belongs to the anamorsin family.</text>
</comment>
<feature type="binding site" evidence="9">
    <location>
        <position position="206"/>
    </location>
    <ligand>
        <name>[2Fe-2S] cluster</name>
        <dbReference type="ChEBI" id="CHEBI:190135"/>
    </ligand>
</feature>
<dbReference type="InParanoid" id="A0A4Q1BUW4"/>
<dbReference type="PANTHER" id="PTHR13273:SF14">
    <property type="entry name" value="ANAMORSIN"/>
    <property type="match status" value="1"/>
</dbReference>
<feature type="domain" description="Anamorsin C-terminal" evidence="10">
    <location>
        <begin position="193"/>
        <end position="297"/>
    </location>
</feature>
<evidence type="ECO:0000256" key="7">
    <source>
        <dbReference type="ARBA" id="ARBA00023014"/>
    </source>
</evidence>
<feature type="short sequence motif" description="Cx2C motif 1" evidence="9">
    <location>
        <begin position="267"/>
        <end position="270"/>
    </location>
</feature>
<dbReference type="OMA" id="CEPAVRG"/>
<feature type="binding site" evidence="9">
    <location>
        <position position="281"/>
    </location>
    <ligand>
        <name>[4Fe-4S] cluster</name>
        <dbReference type="ChEBI" id="CHEBI:49883"/>
    </ligand>
</feature>
<reference evidence="11 12" key="1">
    <citation type="submission" date="2016-06" db="EMBL/GenBank/DDBJ databases">
        <title>Evolution of pathogenesis and genome organization in the Tremellales.</title>
        <authorList>
            <person name="Cuomo C."/>
            <person name="Litvintseva A."/>
            <person name="Heitman J."/>
            <person name="Chen Y."/>
            <person name="Sun S."/>
            <person name="Springer D."/>
            <person name="Dromer F."/>
            <person name="Young S."/>
            <person name="Zeng Q."/>
            <person name="Chapman S."/>
            <person name="Gujja S."/>
            <person name="Saif S."/>
            <person name="Birren B."/>
        </authorList>
    </citation>
    <scope>NUCLEOTIDE SEQUENCE [LARGE SCALE GENOMIC DNA]</scope>
    <source>
        <strain evidence="11 12">ATCC 28783</strain>
    </source>
</reference>
<evidence type="ECO:0000256" key="9">
    <source>
        <dbReference type="HAMAP-Rule" id="MF_03115"/>
    </source>
</evidence>
<feature type="binding site" evidence="9">
    <location>
        <position position="185"/>
    </location>
    <ligand>
        <name>[2Fe-2S] cluster</name>
        <dbReference type="ChEBI" id="CHEBI:190135"/>
    </ligand>
</feature>
<dbReference type="InterPro" id="IPR046408">
    <property type="entry name" value="CIAPIN1"/>
</dbReference>
<evidence type="ECO:0000256" key="1">
    <source>
        <dbReference type="ARBA" id="ARBA00001966"/>
    </source>
</evidence>
<evidence type="ECO:0000256" key="3">
    <source>
        <dbReference type="ARBA" id="ARBA00022485"/>
    </source>
</evidence>
<evidence type="ECO:0000256" key="4">
    <source>
        <dbReference type="ARBA" id="ARBA00022490"/>
    </source>
</evidence>
<evidence type="ECO:0000256" key="5">
    <source>
        <dbReference type="ARBA" id="ARBA00022723"/>
    </source>
</evidence>
<dbReference type="Pfam" id="PF05093">
    <property type="entry name" value="CIAPIN1"/>
    <property type="match status" value="1"/>
</dbReference>
<dbReference type="AlphaFoldDB" id="A0A4Q1BUW4"/>
<dbReference type="OrthoDB" id="311633at2759"/>
<comment type="subcellular location">
    <subcellularLocation>
        <location evidence="9">Cytoplasm</location>
    </subcellularLocation>
    <subcellularLocation>
        <location evidence="9">Mitochondrion intermembrane space</location>
    </subcellularLocation>
</comment>
<feature type="binding site" evidence="9">
    <location>
        <position position="201"/>
    </location>
    <ligand>
        <name>[2Fe-2S] cluster</name>
        <dbReference type="ChEBI" id="CHEBI:190135"/>
    </ligand>
</feature>
<organism evidence="11 12">
    <name type="scientific">Tremella mesenterica</name>
    <name type="common">Jelly fungus</name>
    <dbReference type="NCBI Taxonomy" id="5217"/>
    <lineage>
        <taxon>Eukaryota</taxon>
        <taxon>Fungi</taxon>
        <taxon>Dikarya</taxon>
        <taxon>Basidiomycota</taxon>
        <taxon>Agaricomycotina</taxon>
        <taxon>Tremellomycetes</taxon>
        <taxon>Tremellales</taxon>
        <taxon>Tremellaceae</taxon>
        <taxon>Tremella</taxon>
    </lineage>
</organism>
<keyword evidence="9" id="KW-0001">2Fe-2S</keyword>
<evidence type="ECO:0000256" key="6">
    <source>
        <dbReference type="ARBA" id="ARBA00023004"/>
    </source>
</evidence>
<proteinExistence type="inferred from homology"/>
<dbReference type="GO" id="GO:0016226">
    <property type="term" value="P:iron-sulfur cluster assembly"/>
    <property type="evidence" value="ECO:0007669"/>
    <property type="project" value="UniProtKB-UniRule"/>
</dbReference>
<feature type="binding site" evidence="9">
    <location>
        <position position="267"/>
    </location>
    <ligand>
        <name>[4Fe-4S] cluster</name>
        <dbReference type="ChEBI" id="CHEBI:49883"/>
    </ligand>
</feature>
<comment type="domain">
    <text evidence="9">The N-terminal domain has structural similarity with S-adenosyl-L-methionine-dependent methyltransferases, but does not bind S-adenosyl-L-methionine. It is required for correct assembly of the 2 Fe-S clusters.</text>
</comment>
<feature type="binding site" evidence="9">
    <location>
        <position position="270"/>
    </location>
    <ligand>
        <name>[4Fe-4S] cluster</name>
        <dbReference type="ChEBI" id="CHEBI:49883"/>
    </ligand>
</feature>
<evidence type="ECO:0000313" key="11">
    <source>
        <dbReference type="EMBL" id="RXK41934.1"/>
    </source>
</evidence>
<keyword evidence="7 9" id="KW-0411">Iron-sulfur</keyword>